<reference evidence="2 3" key="1">
    <citation type="submission" date="2016-10" db="EMBL/GenBank/DDBJ databases">
        <authorList>
            <person name="de Groot N.N."/>
        </authorList>
    </citation>
    <scope>NUCLEOTIDE SEQUENCE [LARGE SCALE GENOMIC DNA]</scope>
    <source>
        <strain evidence="2 3">DSM 22024</strain>
    </source>
</reference>
<accession>A0A1H1Y6A0</accession>
<evidence type="ECO:0000256" key="1">
    <source>
        <dbReference type="SAM" id="MobiDB-lite"/>
    </source>
</evidence>
<gene>
    <name evidence="2" type="ORF">SAMN04489717_5309</name>
</gene>
<protein>
    <submittedName>
        <fullName evidence="2">Uncharacterized protein</fullName>
    </submittedName>
</protein>
<evidence type="ECO:0000313" key="2">
    <source>
        <dbReference type="EMBL" id="SDT16759.1"/>
    </source>
</evidence>
<dbReference type="RefSeq" id="WP_157728808.1">
    <property type="nucleotide sequence ID" value="NZ_LT629732.1"/>
</dbReference>
<feature type="region of interest" description="Disordered" evidence="1">
    <location>
        <begin position="92"/>
        <end position="114"/>
    </location>
</feature>
<organism evidence="2 3">
    <name type="scientific">Actinopolymorpha singaporensis</name>
    <dbReference type="NCBI Taxonomy" id="117157"/>
    <lineage>
        <taxon>Bacteria</taxon>
        <taxon>Bacillati</taxon>
        <taxon>Actinomycetota</taxon>
        <taxon>Actinomycetes</taxon>
        <taxon>Propionibacteriales</taxon>
        <taxon>Actinopolymorphaceae</taxon>
        <taxon>Actinopolymorpha</taxon>
    </lineage>
</organism>
<dbReference type="Proteomes" id="UP000198983">
    <property type="component" value="Chromosome I"/>
</dbReference>
<evidence type="ECO:0000313" key="3">
    <source>
        <dbReference type="Proteomes" id="UP000198983"/>
    </source>
</evidence>
<proteinExistence type="predicted"/>
<dbReference type="OrthoDB" id="4544430at2"/>
<dbReference type="EMBL" id="LT629732">
    <property type="protein sequence ID" value="SDT16759.1"/>
    <property type="molecule type" value="Genomic_DNA"/>
</dbReference>
<dbReference type="AlphaFoldDB" id="A0A1H1Y6A0"/>
<name>A0A1H1Y6A0_9ACTN</name>
<keyword evidence="3" id="KW-1185">Reference proteome</keyword>
<sequence>MTPPHVVGGLDASQRPPRPVVERGVLPQAELRREPAEPLGLAGLLGRLELPLIFHAARRFSARTEAARAGWEDLWHSSPGFRRTFVVLSAGPAAQPRRAATKPHEDGAPQGATT</sequence>